<evidence type="ECO:0008006" key="4">
    <source>
        <dbReference type="Google" id="ProtNLM"/>
    </source>
</evidence>
<dbReference type="EMBL" id="JBDJPC010000005">
    <property type="protein sequence ID" value="KAL1502211.1"/>
    <property type="molecule type" value="Genomic_DNA"/>
</dbReference>
<keyword evidence="1" id="KW-0812">Transmembrane</keyword>
<keyword evidence="1" id="KW-0472">Membrane</keyword>
<evidence type="ECO:0000256" key="1">
    <source>
        <dbReference type="SAM" id="Phobius"/>
    </source>
</evidence>
<feature type="transmembrane region" description="Helical" evidence="1">
    <location>
        <begin position="326"/>
        <end position="344"/>
    </location>
</feature>
<gene>
    <name evidence="2" type="ORF">ABEB36_007387</name>
</gene>
<comment type="caution">
    <text evidence="2">The sequence shown here is derived from an EMBL/GenBank/DDBJ whole genome shotgun (WGS) entry which is preliminary data.</text>
</comment>
<name>A0ABD1EUQ1_HYPHA</name>
<proteinExistence type="predicted"/>
<protein>
    <recommendedName>
        <fullName evidence="4">Odorant receptor</fullName>
    </recommendedName>
</protein>
<feature type="transmembrane region" description="Helical" evidence="1">
    <location>
        <begin position="73"/>
        <end position="92"/>
    </location>
</feature>
<dbReference type="Proteomes" id="UP001566132">
    <property type="component" value="Unassembled WGS sequence"/>
</dbReference>
<feature type="transmembrane region" description="Helical" evidence="1">
    <location>
        <begin position="192"/>
        <end position="214"/>
    </location>
</feature>
<evidence type="ECO:0000313" key="3">
    <source>
        <dbReference type="Proteomes" id="UP001566132"/>
    </source>
</evidence>
<dbReference type="AlphaFoldDB" id="A0ABD1EUQ1"/>
<feature type="transmembrane region" description="Helical" evidence="1">
    <location>
        <begin position="299"/>
        <end position="320"/>
    </location>
</feature>
<organism evidence="2 3">
    <name type="scientific">Hypothenemus hampei</name>
    <name type="common">Coffee berry borer</name>
    <dbReference type="NCBI Taxonomy" id="57062"/>
    <lineage>
        <taxon>Eukaryota</taxon>
        <taxon>Metazoa</taxon>
        <taxon>Ecdysozoa</taxon>
        <taxon>Arthropoda</taxon>
        <taxon>Hexapoda</taxon>
        <taxon>Insecta</taxon>
        <taxon>Pterygota</taxon>
        <taxon>Neoptera</taxon>
        <taxon>Endopterygota</taxon>
        <taxon>Coleoptera</taxon>
        <taxon>Polyphaga</taxon>
        <taxon>Cucujiformia</taxon>
        <taxon>Curculionidae</taxon>
        <taxon>Scolytinae</taxon>
        <taxon>Hypothenemus</taxon>
    </lineage>
</organism>
<feature type="transmembrane region" description="Helical" evidence="1">
    <location>
        <begin position="124"/>
        <end position="149"/>
    </location>
</feature>
<keyword evidence="3" id="KW-1185">Reference proteome</keyword>
<evidence type="ECO:0000313" key="2">
    <source>
        <dbReference type="EMBL" id="KAL1502211.1"/>
    </source>
</evidence>
<accession>A0ABD1EUQ1</accession>
<feature type="transmembrane region" description="Helical" evidence="1">
    <location>
        <begin position="39"/>
        <end position="61"/>
    </location>
</feature>
<keyword evidence="1" id="KW-1133">Transmembrane helix</keyword>
<reference evidence="2 3" key="1">
    <citation type="submission" date="2024-05" db="EMBL/GenBank/DDBJ databases">
        <title>Genetic variation in Jamaican populations of the coffee berry borer (Hypothenemus hampei).</title>
        <authorList>
            <person name="Errbii M."/>
            <person name="Myrie A."/>
        </authorList>
    </citation>
    <scope>NUCLEOTIDE SEQUENCE [LARGE SCALE GENOMIC DNA]</scope>
    <source>
        <strain evidence="2">JA-Hopewell-2020-01-JO</strain>
        <tissue evidence="2">Whole body</tissue>
    </source>
</reference>
<sequence>MSRNKIAAAFVVLVNLKRRRDFLWFLHKKKKSYLDNNTYFFLTWTLTIYCIVEVSCQLILLTEKPSTDQIISFAPIFFVSLQTLSGISSLMLQRTAYDIIYEECTSIWKRERANGAVLEEVRQLFNYSIILIFTLVIIGIVSPFGFINYNGDPEATLLPVSRAMALLEGYPKWLIIIINIITYVMAFLKSDILVTTCFHFVHVAFLFCISNIMFRSYLGEIQCPDNELILIDDLEYQLRVTQILKYCINKEEKEKKQQQTQFTNTSKYEGNKVCMPMPASNLTTKRIKILILKYFDFRLLLQLFNGVLTITFLAYITVFMKGGNSPMGVTGASVGAFVIIANYGHHSQIFYEQVSFRYK</sequence>